<evidence type="ECO:0000313" key="2">
    <source>
        <dbReference type="Proteomes" id="UP001185092"/>
    </source>
</evidence>
<dbReference type="InterPro" id="IPR038396">
    <property type="entry name" value="SpoIIAA-like_sf"/>
</dbReference>
<dbReference type="InterPro" id="IPR036513">
    <property type="entry name" value="STAS_dom_sf"/>
</dbReference>
<dbReference type="Proteomes" id="UP001185092">
    <property type="component" value="Unassembled WGS sequence"/>
</dbReference>
<sequence>MLKQLESKKENVIAFELSGKVEMSFIREFIQLVKPKLEAGDGLVNIFMKINNADWDNFFHLKSFVMHDWPHIMKEFNQINSDMKKLNKIAVVGSSDFEKQLVQVDSFFGKIWYKGIEEKYFDVSEEEEAWKFVS</sequence>
<reference evidence="1" key="1">
    <citation type="submission" date="2023-07" db="EMBL/GenBank/DDBJ databases">
        <title>Genomic Encyclopedia of Type Strains, Phase IV (KMG-IV): sequencing the most valuable type-strain genomes for metagenomic binning, comparative biology and taxonomic classification.</title>
        <authorList>
            <person name="Goeker M."/>
        </authorList>
    </citation>
    <scope>NUCLEOTIDE SEQUENCE</scope>
    <source>
        <strain evidence="1">DSM 26174</strain>
    </source>
</reference>
<evidence type="ECO:0000313" key="1">
    <source>
        <dbReference type="EMBL" id="MDR6239562.1"/>
    </source>
</evidence>
<comment type="caution">
    <text evidence="1">The sequence shown here is derived from an EMBL/GenBank/DDBJ whole genome shotgun (WGS) entry which is preliminary data.</text>
</comment>
<name>A0AAE4BTG5_9BACT</name>
<dbReference type="Pfam" id="PF11964">
    <property type="entry name" value="SpoIIAA-like"/>
    <property type="match status" value="1"/>
</dbReference>
<dbReference type="SUPFAM" id="SSF52091">
    <property type="entry name" value="SpoIIaa-like"/>
    <property type="match status" value="1"/>
</dbReference>
<protein>
    <recommendedName>
        <fullName evidence="3">STAS/SEC14 domain-containing protein</fullName>
    </recommendedName>
</protein>
<dbReference type="EMBL" id="JAVDQD010000003">
    <property type="protein sequence ID" value="MDR6239562.1"/>
    <property type="molecule type" value="Genomic_DNA"/>
</dbReference>
<proteinExistence type="predicted"/>
<dbReference type="RefSeq" id="WP_309939258.1">
    <property type="nucleotide sequence ID" value="NZ_AP025305.1"/>
</dbReference>
<gene>
    <name evidence="1" type="ORF">HNQ88_002610</name>
</gene>
<keyword evidence="2" id="KW-1185">Reference proteome</keyword>
<evidence type="ECO:0008006" key="3">
    <source>
        <dbReference type="Google" id="ProtNLM"/>
    </source>
</evidence>
<dbReference type="AlphaFoldDB" id="A0AAE4BTG5"/>
<organism evidence="1 2">
    <name type="scientific">Aureibacter tunicatorum</name>
    <dbReference type="NCBI Taxonomy" id="866807"/>
    <lineage>
        <taxon>Bacteria</taxon>
        <taxon>Pseudomonadati</taxon>
        <taxon>Bacteroidota</taxon>
        <taxon>Cytophagia</taxon>
        <taxon>Cytophagales</taxon>
        <taxon>Persicobacteraceae</taxon>
        <taxon>Aureibacter</taxon>
    </lineage>
</organism>
<dbReference type="InterPro" id="IPR021866">
    <property type="entry name" value="SpoIIAA-like"/>
</dbReference>
<accession>A0AAE4BTG5</accession>
<dbReference type="Gene3D" id="3.40.50.10600">
    <property type="entry name" value="SpoIIaa-like domains"/>
    <property type="match status" value="1"/>
</dbReference>